<comment type="caution">
    <text evidence="1">The sequence shown here is derived from an EMBL/GenBank/DDBJ whole genome shotgun (WGS) entry which is preliminary data.</text>
</comment>
<dbReference type="EMBL" id="JFGV01000091">
    <property type="protein sequence ID" value="EYU13360.1"/>
    <property type="molecule type" value="Genomic_DNA"/>
</dbReference>
<protein>
    <submittedName>
        <fullName evidence="1">Uncharacterized protein</fullName>
    </submittedName>
</protein>
<evidence type="ECO:0000313" key="2">
    <source>
        <dbReference type="Proteomes" id="UP000023464"/>
    </source>
</evidence>
<name>A0A022PFX5_9GAMM</name>
<keyword evidence="2" id="KW-1185">Reference proteome</keyword>
<dbReference type="AlphaFoldDB" id="A0A022PFX5"/>
<organism evidence="1 2">
    <name type="scientific">Photorhabdus aegyptia</name>
    <dbReference type="NCBI Taxonomy" id="2805098"/>
    <lineage>
        <taxon>Bacteria</taxon>
        <taxon>Pseudomonadati</taxon>
        <taxon>Pseudomonadota</taxon>
        <taxon>Gammaproteobacteria</taxon>
        <taxon>Enterobacterales</taxon>
        <taxon>Morganellaceae</taxon>
        <taxon>Photorhabdus</taxon>
    </lineage>
</organism>
<sequence>MKDNVAKMKNVLKAKLFSQTSEDITNVNDASQRGRNV</sequence>
<dbReference type="Proteomes" id="UP000023464">
    <property type="component" value="Unassembled WGS sequence"/>
</dbReference>
<dbReference type="PATRIC" id="fig|1393736.3.peg.4230"/>
<accession>A0A022PFX5</accession>
<proteinExistence type="predicted"/>
<evidence type="ECO:0000313" key="1">
    <source>
        <dbReference type="EMBL" id="EYU13360.1"/>
    </source>
</evidence>
<reference evidence="1 2" key="1">
    <citation type="submission" date="2014-03" db="EMBL/GenBank/DDBJ databases">
        <title>Draft Genome of Photorhabdus luminescens BA1, an Egyptian Isolate.</title>
        <authorList>
            <person name="Ghazal S."/>
            <person name="Hurst S.G.IV."/>
            <person name="Morris K."/>
            <person name="Thomas K."/>
            <person name="Tisa L.S."/>
        </authorList>
    </citation>
    <scope>NUCLEOTIDE SEQUENCE [LARGE SCALE GENOMIC DNA]</scope>
    <source>
        <strain evidence="1 2">BA1</strain>
    </source>
</reference>
<gene>
    <name evidence="1" type="ORF">BA1DRAFT_04153</name>
</gene>